<evidence type="ECO:0000256" key="3">
    <source>
        <dbReference type="SAM" id="Coils"/>
    </source>
</evidence>
<proteinExistence type="inferred from homology"/>
<dbReference type="EMBL" id="DPVV01000499">
    <property type="protein sequence ID" value="HCL03708.1"/>
    <property type="molecule type" value="Genomic_DNA"/>
</dbReference>
<protein>
    <recommendedName>
        <fullName evidence="2">UPF0291 protein DHW61_15105</fullName>
    </recommendedName>
</protein>
<dbReference type="Proteomes" id="UP000262969">
    <property type="component" value="Unassembled WGS sequence"/>
</dbReference>
<dbReference type="AlphaFoldDB" id="A0A3D2XBJ3"/>
<dbReference type="SUPFAM" id="SSF158221">
    <property type="entry name" value="YnzC-like"/>
    <property type="match status" value="1"/>
</dbReference>
<dbReference type="GO" id="GO:0005737">
    <property type="term" value="C:cytoplasm"/>
    <property type="evidence" value="ECO:0007669"/>
    <property type="project" value="UniProtKB-SubCell"/>
</dbReference>
<comment type="subcellular location">
    <subcellularLocation>
        <location evidence="2">Cytoplasm</location>
    </subcellularLocation>
</comment>
<evidence type="ECO:0000256" key="1">
    <source>
        <dbReference type="ARBA" id="ARBA00022490"/>
    </source>
</evidence>
<evidence type="ECO:0000313" key="5">
    <source>
        <dbReference type="Proteomes" id="UP000262969"/>
    </source>
</evidence>
<comment type="similarity">
    <text evidence="2">Belongs to the UPF0291 family.</text>
</comment>
<dbReference type="PANTHER" id="PTHR37300:SF1">
    <property type="entry name" value="UPF0291 PROTEIN YNZC"/>
    <property type="match status" value="1"/>
</dbReference>
<keyword evidence="3" id="KW-0175">Coiled coil</keyword>
<comment type="caution">
    <text evidence="4">The sequence shown here is derived from an EMBL/GenBank/DDBJ whole genome shotgun (WGS) entry which is preliminary data.</text>
</comment>
<dbReference type="InterPro" id="IPR009242">
    <property type="entry name" value="DUF896"/>
</dbReference>
<feature type="coiled-coil region" evidence="3">
    <location>
        <begin position="15"/>
        <end position="42"/>
    </location>
</feature>
<dbReference type="Gene3D" id="1.10.287.540">
    <property type="entry name" value="Helix hairpin bin"/>
    <property type="match status" value="1"/>
</dbReference>
<keyword evidence="1 2" id="KW-0963">Cytoplasm</keyword>
<dbReference type="Pfam" id="PF05979">
    <property type="entry name" value="DUF896"/>
    <property type="match status" value="1"/>
</dbReference>
<sequence>MDELKIERINELYHKSQAEGLSEEEKAEQQKLRQEYIAAIRQNMRGTLNNISLLNPDGSVTDLAKKDKN</sequence>
<gene>
    <name evidence="4" type="ORF">DHW61_15105</name>
</gene>
<evidence type="ECO:0000313" key="4">
    <source>
        <dbReference type="EMBL" id="HCL03708.1"/>
    </source>
</evidence>
<dbReference type="PANTHER" id="PTHR37300">
    <property type="entry name" value="UPF0291 PROTEIN CBO2609/CLC_2481"/>
    <property type="match status" value="1"/>
</dbReference>
<dbReference type="HAMAP" id="MF_01103">
    <property type="entry name" value="UPF0291"/>
    <property type="match status" value="1"/>
</dbReference>
<accession>A0A3D2XBJ3</accession>
<name>A0A3D2XBJ3_9FIRM</name>
<organism evidence="4 5">
    <name type="scientific">Lachnoclostridium phytofermentans</name>
    <dbReference type="NCBI Taxonomy" id="66219"/>
    <lineage>
        <taxon>Bacteria</taxon>
        <taxon>Bacillati</taxon>
        <taxon>Bacillota</taxon>
        <taxon>Clostridia</taxon>
        <taxon>Lachnospirales</taxon>
        <taxon>Lachnospiraceae</taxon>
    </lineage>
</organism>
<reference evidence="4 5" key="1">
    <citation type="journal article" date="2018" name="Nat. Biotechnol.">
        <title>A standardized bacterial taxonomy based on genome phylogeny substantially revises the tree of life.</title>
        <authorList>
            <person name="Parks D.H."/>
            <person name="Chuvochina M."/>
            <person name="Waite D.W."/>
            <person name="Rinke C."/>
            <person name="Skarshewski A."/>
            <person name="Chaumeil P.A."/>
            <person name="Hugenholtz P."/>
        </authorList>
    </citation>
    <scope>NUCLEOTIDE SEQUENCE [LARGE SCALE GENOMIC DNA]</scope>
    <source>
        <strain evidence="4">UBA11728</strain>
    </source>
</reference>
<evidence type="ECO:0000256" key="2">
    <source>
        <dbReference type="HAMAP-Rule" id="MF_01103"/>
    </source>
</evidence>